<dbReference type="EMBL" id="JAHIBW010000006">
    <property type="protein sequence ID" value="KAG7310174.1"/>
    <property type="molecule type" value="Genomic_DNA"/>
</dbReference>
<sequence length="75" mass="8097">MYAEMCVHCCVARCRCPPLPPLPPRPPLPPPLTPHSAMNHQHRLGVQETRGGAQAPRPGLEPGPTGHPLGIQENK</sequence>
<evidence type="ECO:0000313" key="2">
    <source>
        <dbReference type="EMBL" id="KAG7310174.1"/>
    </source>
</evidence>
<keyword evidence="3" id="KW-1185">Reference proteome</keyword>
<feature type="compositionally biased region" description="Pro residues" evidence="1">
    <location>
        <begin position="18"/>
        <end position="33"/>
    </location>
</feature>
<gene>
    <name evidence="2" type="ORF">JYU34_004726</name>
</gene>
<feature type="region of interest" description="Disordered" evidence="1">
    <location>
        <begin position="18"/>
        <end position="75"/>
    </location>
</feature>
<accession>A0ABQ7QYQ0</accession>
<evidence type="ECO:0000313" key="3">
    <source>
        <dbReference type="Proteomes" id="UP000823941"/>
    </source>
</evidence>
<reference evidence="2 3" key="1">
    <citation type="submission" date="2021-06" db="EMBL/GenBank/DDBJ databases">
        <title>A haploid diamondback moth (Plutella xylostella L.) genome assembly resolves 31 chromosomes and identifies a diamide resistance mutation.</title>
        <authorList>
            <person name="Ward C.M."/>
            <person name="Perry K.D."/>
            <person name="Baker G."/>
            <person name="Powis K."/>
            <person name="Heckel D.G."/>
            <person name="Baxter S.W."/>
        </authorList>
    </citation>
    <scope>NUCLEOTIDE SEQUENCE [LARGE SCALE GENOMIC DNA]</scope>
    <source>
        <strain evidence="2 3">LV</strain>
        <tissue evidence="2">Single pupa</tissue>
    </source>
</reference>
<comment type="caution">
    <text evidence="2">The sequence shown here is derived from an EMBL/GenBank/DDBJ whole genome shotgun (WGS) entry which is preliminary data.</text>
</comment>
<proteinExistence type="predicted"/>
<protein>
    <submittedName>
        <fullName evidence="2">Uncharacterized protein</fullName>
    </submittedName>
</protein>
<dbReference type="Proteomes" id="UP000823941">
    <property type="component" value="Chromosome 6"/>
</dbReference>
<organism evidence="2 3">
    <name type="scientific">Plutella xylostella</name>
    <name type="common">Diamondback moth</name>
    <name type="synonym">Plutella maculipennis</name>
    <dbReference type="NCBI Taxonomy" id="51655"/>
    <lineage>
        <taxon>Eukaryota</taxon>
        <taxon>Metazoa</taxon>
        <taxon>Ecdysozoa</taxon>
        <taxon>Arthropoda</taxon>
        <taxon>Hexapoda</taxon>
        <taxon>Insecta</taxon>
        <taxon>Pterygota</taxon>
        <taxon>Neoptera</taxon>
        <taxon>Endopterygota</taxon>
        <taxon>Lepidoptera</taxon>
        <taxon>Glossata</taxon>
        <taxon>Ditrysia</taxon>
        <taxon>Yponomeutoidea</taxon>
        <taxon>Plutellidae</taxon>
        <taxon>Plutella</taxon>
    </lineage>
</organism>
<name>A0ABQ7QYQ0_PLUXY</name>
<evidence type="ECO:0000256" key="1">
    <source>
        <dbReference type="SAM" id="MobiDB-lite"/>
    </source>
</evidence>